<feature type="domain" description="FAD-binding FR-type" evidence="10">
    <location>
        <begin position="4"/>
        <end position="104"/>
    </location>
</feature>
<dbReference type="Pfam" id="PF00175">
    <property type="entry name" value="NAD_binding_1"/>
    <property type="match status" value="1"/>
</dbReference>
<dbReference type="EMBL" id="JAVREM010000021">
    <property type="protein sequence ID" value="MDT0320181.1"/>
    <property type="molecule type" value="Genomic_DNA"/>
</dbReference>
<dbReference type="PRINTS" id="PR00409">
    <property type="entry name" value="PHDIOXRDTASE"/>
</dbReference>
<dbReference type="InterPro" id="IPR012675">
    <property type="entry name" value="Beta-grasp_dom_sf"/>
</dbReference>
<dbReference type="SUPFAM" id="SSF52343">
    <property type="entry name" value="Ferredoxin reductase-like, C-terminal NADP-linked domain"/>
    <property type="match status" value="1"/>
</dbReference>
<keyword evidence="2" id="KW-0285">Flavoprotein</keyword>
<dbReference type="SUPFAM" id="SSF54292">
    <property type="entry name" value="2Fe-2S ferredoxin-like"/>
    <property type="match status" value="1"/>
</dbReference>
<comment type="caution">
    <text evidence="11">The sequence shown here is derived from an EMBL/GenBank/DDBJ whole genome shotgun (WGS) entry which is preliminary data.</text>
</comment>
<dbReference type="Pfam" id="PF00111">
    <property type="entry name" value="Fer2"/>
    <property type="match status" value="1"/>
</dbReference>
<evidence type="ECO:0000313" key="12">
    <source>
        <dbReference type="Proteomes" id="UP001183420"/>
    </source>
</evidence>
<dbReference type="PROSITE" id="PS00197">
    <property type="entry name" value="2FE2S_FER_1"/>
    <property type="match status" value="1"/>
</dbReference>
<keyword evidence="6" id="KW-0560">Oxidoreductase</keyword>
<keyword evidence="5" id="KW-0274">FAD</keyword>
<organism evidence="11 12">
    <name type="scientific">Streptomyces millisiae</name>
    <dbReference type="NCBI Taxonomy" id="3075542"/>
    <lineage>
        <taxon>Bacteria</taxon>
        <taxon>Bacillati</taxon>
        <taxon>Actinomycetota</taxon>
        <taxon>Actinomycetes</taxon>
        <taxon>Kitasatosporales</taxon>
        <taxon>Streptomycetaceae</taxon>
        <taxon>Streptomyces</taxon>
    </lineage>
</organism>
<dbReference type="SUPFAM" id="SSF63380">
    <property type="entry name" value="Riboflavin synthase domain-like"/>
    <property type="match status" value="1"/>
</dbReference>
<keyword evidence="7" id="KW-0408">Iron</keyword>
<reference evidence="12" key="1">
    <citation type="submission" date="2023-07" db="EMBL/GenBank/DDBJ databases">
        <title>30 novel species of actinomycetes from the DSMZ collection.</title>
        <authorList>
            <person name="Nouioui I."/>
        </authorList>
    </citation>
    <scope>NUCLEOTIDE SEQUENCE [LARGE SCALE GENOMIC DNA]</scope>
    <source>
        <strain evidence="12">DSM 44918</strain>
    </source>
</reference>
<dbReference type="InterPro" id="IPR039261">
    <property type="entry name" value="FNR_nucleotide-bd"/>
</dbReference>
<sequence>MRPLRFHPLTVTRRAELTDDSVALTLAVPPHLAETFRHLPGQHLTVRHGTARRTYSIASPPGAPELTIGVRHIPGGLFSHHVLAAIGPGHTLHVLPPTGRFTLVPRPGHFAAITGGSGITPVLAMATTLLESEPSARFTLLRAERDAASAMFLDEVADLKDRHPERFQLLHALSREERHTGPATGRLTEPRLRRLLPALLPVDRVDGWYLCGPLGLVDAATTALRTLGVPQGLIHTELFHVKPAPAPPPSETPHAATLTATLDGRRASWPLAPGDTLLTTVLRNRPDAPYACRGGVCGTCRAKLVSGEVAMDRNFALEPAELAAGYVLACQSRPRTPAVELDFDA</sequence>
<evidence type="ECO:0000256" key="3">
    <source>
        <dbReference type="ARBA" id="ARBA00022714"/>
    </source>
</evidence>
<evidence type="ECO:0000256" key="2">
    <source>
        <dbReference type="ARBA" id="ARBA00022630"/>
    </source>
</evidence>
<dbReference type="PANTHER" id="PTHR47354">
    <property type="entry name" value="NADH OXIDOREDUCTASE HCR"/>
    <property type="match status" value="1"/>
</dbReference>
<dbReference type="Proteomes" id="UP001183420">
    <property type="component" value="Unassembled WGS sequence"/>
</dbReference>
<accession>A0ABU2LRF6</accession>
<dbReference type="Gene3D" id="3.10.20.30">
    <property type="match status" value="1"/>
</dbReference>
<dbReference type="CDD" id="cd06214">
    <property type="entry name" value="PA_degradation_oxidoreductase_like"/>
    <property type="match status" value="1"/>
</dbReference>
<name>A0ABU2LRF6_9ACTN</name>
<dbReference type="CDD" id="cd00207">
    <property type="entry name" value="fer2"/>
    <property type="match status" value="1"/>
</dbReference>
<dbReference type="InterPro" id="IPR017938">
    <property type="entry name" value="Riboflavin_synthase-like_b-brl"/>
</dbReference>
<evidence type="ECO:0000256" key="4">
    <source>
        <dbReference type="ARBA" id="ARBA00022723"/>
    </source>
</evidence>
<dbReference type="InterPro" id="IPR006058">
    <property type="entry name" value="2Fe2S_fd_BS"/>
</dbReference>
<keyword evidence="3" id="KW-0001">2Fe-2S</keyword>
<evidence type="ECO:0000259" key="10">
    <source>
        <dbReference type="PROSITE" id="PS51384"/>
    </source>
</evidence>
<evidence type="ECO:0000313" key="11">
    <source>
        <dbReference type="EMBL" id="MDT0320181.1"/>
    </source>
</evidence>
<keyword evidence="12" id="KW-1185">Reference proteome</keyword>
<dbReference type="InterPro" id="IPR001041">
    <property type="entry name" value="2Fe-2S_ferredoxin-type"/>
</dbReference>
<keyword evidence="4" id="KW-0479">Metal-binding</keyword>
<evidence type="ECO:0000256" key="8">
    <source>
        <dbReference type="ARBA" id="ARBA00023014"/>
    </source>
</evidence>
<feature type="domain" description="2Fe-2S ferredoxin-type" evidence="9">
    <location>
        <begin position="256"/>
        <end position="345"/>
    </location>
</feature>
<keyword evidence="8" id="KW-0411">Iron-sulfur</keyword>
<proteinExistence type="predicted"/>
<dbReference type="InterPro" id="IPR017927">
    <property type="entry name" value="FAD-bd_FR_type"/>
</dbReference>
<dbReference type="Gene3D" id="3.40.50.80">
    <property type="entry name" value="Nucleotide-binding domain of ferredoxin-NADP reductase (FNR) module"/>
    <property type="match status" value="1"/>
</dbReference>
<dbReference type="InterPro" id="IPR050415">
    <property type="entry name" value="MRET"/>
</dbReference>
<evidence type="ECO:0000256" key="1">
    <source>
        <dbReference type="ARBA" id="ARBA00001974"/>
    </source>
</evidence>
<dbReference type="PROSITE" id="PS51085">
    <property type="entry name" value="2FE2S_FER_2"/>
    <property type="match status" value="1"/>
</dbReference>
<dbReference type="RefSeq" id="WP_311599916.1">
    <property type="nucleotide sequence ID" value="NZ_JAVREM010000021.1"/>
</dbReference>
<dbReference type="InterPro" id="IPR036010">
    <property type="entry name" value="2Fe-2S_ferredoxin-like_sf"/>
</dbReference>
<dbReference type="InterPro" id="IPR001433">
    <property type="entry name" value="OxRdtase_FAD/NAD-bd"/>
</dbReference>
<evidence type="ECO:0000256" key="7">
    <source>
        <dbReference type="ARBA" id="ARBA00023004"/>
    </source>
</evidence>
<protein>
    <submittedName>
        <fullName evidence="11">2Fe-2S iron-sulfur cluster-binding protein</fullName>
    </submittedName>
</protein>
<gene>
    <name evidence="11" type="ORF">RNC47_17750</name>
</gene>
<evidence type="ECO:0000256" key="5">
    <source>
        <dbReference type="ARBA" id="ARBA00022827"/>
    </source>
</evidence>
<comment type="cofactor">
    <cofactor evidence="1">
        <name>FAD</name>
        <dbReference type="ChEBI" id="CHEBI:57692"/>
    </cofactor>
</comment>
<dbReference type="Gene3D" id="2.40.30.10">
    <property type="entry name" value="Translation factors"/>
    <property type="match status" value="1"/>
</dbReference>
<evidence type="ECO:0000256" key="6">
    <source>
        <dbReference type="ARBA" id="ARBA00023002"/>
    </source>
</evidence>
<dbReference type="PROSITE" id="PS51384">
    <property type="entry name" value="FAD_FR"/>
    <property type="match status" value="1"/>
</dbReference>
<evidence type="ECO:0000259" key="9">
    <source>
        <dbReference type="PROSITE" id="PS51085"/>
    </source>
</evidence>
<dbReference type="PANTHER" id="PTHR47354:SF8">
    <property type="entry name" value="1,2-PHENYLACETYL-COA EPOXIDASE, SUBUNIT E"/>
    <property type="match status" value="1"/>
</dbReference>